<evidence type="ECO:0000313" key="3">
    <source>
        <dbReference type="EMBL" id="PLR27757.1"/>
    </source>
</evidence>
<feature type="transmembrane region" description="Helical" evidence="2">
    <location>
        <begin position="292"/>
        <end position="315"/>
    </location>
</feature>
<dbReference type="Pfam" id="PF13687">
    <property type="entry name" value="DUF4153"/>
    <property type="match status" value="1"/>
</dbReference>
<reference evidence="3 4" key="1">
    <citation type="submission" date="2017-12" db="EMBL/GenBank/DDBJ databases">
        <title>The genome sequence of Caulobacter sp. 410.</title>
        <authorList>
            <person name="Gao J."/>
            <person name="Mao X."/>
            <person name="Sun J."/>
        </authorList>
    </citation>
    <scope>NUCLEOTIDE SEQUENCE [LARGE SCALE GENOMIC DNA]</scope>
    <source>
        <strain evidence="3 4">410</strain>
    </source>
</reference>
<dbReference type="OrthoDB" id="7402611at2"/>
<feature type="transmembrane region" description="Helical" evidence="2">
    <location>
        <begin position="231"/>
        <end position="249"/>
    </location>
</feature>
<feature type="transmembrane region" description="Helical" evidence="2">
    <location>
        <begin position="20"/>
        <end position="39"/>
    </location>
</feature>
<feature type="transmembrane region" description="Helical" evidence="2">
    <location>
        <begin position="261"/>
        <end position="280"/>
    </location>
</feature>
<feature type="transmembrane region" description="Helical" evidence="2">
    <location>
        <begin position="51"/>
        <end position="73"/>
    </location>
</feature>
<feature type="transmembrane region" description="Helical" evidence="2">
    <location>
        <begin position="157"/>
        <end position="182"/>
    </location>
</feature>
<dbReference type="AlphaFoldDB" id="A0A2N5DNY9"/>
<keyword evidence="2" id="KW-0812">Transmembrane</keyword>
<evidence type="ECO:0000256" key="1">
    <source>
        <dbReference type="SAM" id="MobiDB-lite"/>
    </source>
</evidence>
<evidence type="ECO:0000256" key="2">
    <source>
        <dbReference type="SAM" id="Phobius"/>
    </source>
</evidence>
<sequence>MTDPAPETADPKAVRRLAMLRLATGLAQGLLLFCLDHALQAKAWPATQPAVFAAIAAVAIFVPFVVLAGLSTMRLSRLAAWKLVAVLVAAGLAAYAVHSGQAEIRPRSVIPEGVAMLAIAVLLFIGHHLVQPAEMERRPIARFTTYFDETWKHGVQLALSALFTGAFWLLLHLASALFSMIGIEAINKLIDQPWFSWPATAVMFAAAVQLTDVRAGLVRGVRTVSLTLLAWLLPLMVLIAAGFLATLPFKGLDLLWATKKAAALLLTAAAFLIVLTNAAYQDGTERPPTVLAWAARIAGLLLAPITVLAGYAIWLRVNQYGLTPERVYGGACVVVAAGYAIGYAIAALKPGAWMKPLEATNIALAFVAVAVLLALFTPIADPVRLSVNSQVARLESGKVKPGAFDFEFLRFGSGPTGKKAFDALEQHADPAIAQAAKATPKTYLEASARRVVKRQEPSIIERNKGVLARAQMLPAGQVLPADFATQFTSPGALPLAGCDYDPDSWCIATLVDIDAQGGPELLMSSGPDIVIYRRGAARWEEYGQVGLSECPTYNIRDVFAAGQLKPLPPSLPDLEIAGQRHHMTLGQMGCERREPPPAKLAPLPEKRGGGKSSTR</sequence>
<name>A0A2N5DNY9_9CAUL</name>
<accession>A0A2N5DNY9</accession>
<dbReference type="Proteomes" id="UP000234479">
    <property type="component" value="Unassembled WGS sequence"/>
</dbReference>
<gene>
    <name evidence="3" type="ORF">SGCZBJ_05195</name>
</gene>
<keyword evidence="4" id="KW-1185">Reference proteome</keyword>
<protein>
    <submittedName>
        <fullName evidence="3">DUF4153 domain-containing protein</fullName>
    </submittedName>
</protein>
<keyword evidence="2" id="KW-1133">Transmembrane helix</keyword>
<keyword evidence="2" id="KW-0472">Membrane</keyword>
<feature type="transmembrane region" description="Helical" evidence="2">
    <location>
        <begin position="79"/>
        <end position="97"/>
    </location>
</feature>
<dbReference type="InterPro" id="IPR025291">
    <property type="entry name" value="DUF4153"/>
</dbReference>
<feature type="transmembrane region" description="Helical" evidence="2">
    <location>
        <begin position="360"/>
        <end position="380"/>
    </location>
</feature>
<comment type="caution">
    <text evidence="3">The sequence shown here is derived from an EMBL/GenBank/DDBJ whole genome shotgun (WGS) entry which is preliminary data.</text>
</comment>
<feature type="transmembrane region" description="Helical" evidence="2">
    <location>
        <begin position="194"/>
        <end position="211"/>
    </location>
</feature>
<evidence type="ECO:0000313" key="4">
    <source>
        <dbReference type="Proteomes" id="UP000234479"/>
    </source>
</evidence>
<dbReference type="EMBL" id="PJRS01000011">
    <property type="protein sequence ID" value="PLR27757.1"/>
    <property type="molecule type" value="Genomic_DNA"/>
</dbReference>
<feature type="transmembrane region" description="Helical" evidence="2">
    <location>
        <begin position="327"/>
        <end position="348"/>
    </location>
</feature>
<feature type="transmembrane region" description="Helical" evidence="2">
    <location>
        <begin position="109"/>
        <end position="130"/>
    </location>
</feature>
<feature type="region of interest" description="Disordered" evidence="1">
    <location>
        <begin position="589"/>
        <end position="615"/>
    </location>
</feature>
<proteinExistence type="predicted"/>
<organism evidence="3 4">
    <name type="scientific">Caulobacter zeae</name>
    <dbReference type="NCBI Taxonomy" id="2055137"/>
    <lineage>
        <taxon>Bacteria</taxon>
        <taxon>Pseudomonadati</taxon>
        <taxon>Pseudomonadota</taxon>
        <taxon>Alphaproteobacteria</taxon>
        <taxon>Caulobacterales</taxon>
        <taxon>Caulobacteraceae</taxon>
        <taxon>Caulobacter</taxon>
    </lineage>
</organism>
<dbReference type="RefSeq" id="WP_101716961.1">
    <property type="nucleotide sequence ID" value="NZ_PJRS01000011.1"/>
</dbReference>